<keyword evidence="2" id="KW-0808">Transferase</keyword>
<name>A0ABQ5I7J1_9ASTR</name>
<dbReference type="InterPro" id="IPR036691">
    <property type="entry name" value="Endo/exonu/phosph_ase_sf"/>
</dbReference>
<dbReference type="Gene3D" id="3.60.10.10">
    <property type="entry name" value="Endonuclease/exonuclease/phosphatase"/>
    <property type="match status" value="1"/>
</dbReference>
<reference evidence="2" key="2">
    <citation type="submission" date="2022-01" db="EMBL/GenBank/DDBJ databases">
        <authorList>
            <person name="Yamashiro T."/>
            <person name="Shiraishi A."/>
            <person name="Satake H."/>
            <person name="Nakayama K."/>
        </authorList>
    </citation>
    <scope>NUCLEOTIDE SEQUENCE</scope>
</reference>
<organism evidence="2 3">
    <name type="scientific">Tanacetum coccineum</name>
    <dbReference type="NCBI Taxonomy" id="301880"/>
    <lineage>
        <taxon>Eukaryota</taxon>
        <taxon>Viridiplantae</taxon>
        <taxon>Streptophyta</taxon>
        <taxon>Embryophyta</taxon>
        <taxon>Tracheophyta</taxon>
        <taxon>Spermatophyta</taxon>
        <taxon>Magnoliopsida</taxon>
        <taxon>eudicotyledons</taxon>
        <taxon>Gunneridae</taxon>
        <taxon>Pentapetalae</taxon>
        <taxon>asterids</taxon>
        <taxon>campanulids</taxon>
        <taxon>Asterales</taxon>
        <taxon>Asteraceae</taxon>
        <taxon>Asteroideae</taxon>
        <taxon>Anthemideae</taxon>
        <taxon>Anthemidinae</taxon>
        <taxon>Tanacetum</taxon>
    </lineage>
</organism>
<keyword evidence="2" id="KW-0695">RNA-directed DNA polymerase</keyword>
<evidence type="ECO:0000313" key="3">
    <source>
        <dbReference type="Proteomes" id="UP001151760"/>
    </source>
</evidence>
<dbReference type="Proteomes" id="UP001151760">
    <property type="component" value="Unassembled WGS sequence"/>
</dbReference>
<proteinExistence type="predicted"/>
<gene>
    <name evidence="2" type="ORF">Tco_1091558</name>
</gene>
<feature type="region of interest" description="Disordered" evidence="1">
    <location>
        <begin position="283"/>
        <end position="313"/>
    </location>
</feature>
<keyword evidence="2" id="KW-0548">Nucleotidyltransferase</keyword>
<comment type="caution">
    <text evidence="2">The sequence shown here is derived from an EMBL/GenBank/DDBJ whole genome shotgun (WGS) entry which is preliminary data.</text>
</comment>
<reference evidence="2" key="1">
    <citation type="journal article" date="2022" name="Int. J. Mol. Sci.">
        <title>Draft Genome of Tanacetum Coccineum: Genomic Comparison of Closely Related Tanacetum-Family Plants.</title>
        <authorList>
            <person name="Yamashiro T."/>
            <person name="Shiraishi A."/>
            <person name="Nakayama K."/>
            <person name="Satake H."/>
        </authorList>
    </citation>
    <scope>NUCLEOTIDE SEQUENCE</scope>
</reference>
<dbReference type="GO" id="GO:0003964">
    <property type="term" value="F:RNA-directed DNA polymerase activity"/>
    <property type="evidence" value="ECO:0007669"/>
    <property type="project" value="UniProtKB-KW"/>
</dbReference>
<feature type="compositionally biased region" description="Polar residues" evidence="1">
    <location>
        <begin position="105"/>
        <end position="116"/>
    </location>
</feature>
<keyword evidence="3" id="KW-1185">Reference proteome</keyword>
<evidence type="ECO:0000313" key="2">
    <source>
        <dbReference type="EMBL" id="GJT96040.1"/>
    </source>
</evidence>
<feature type="compositionally biased region" description="Basic and acidic residues" evidence="1">
    <location>
        <begin position="299"/>
        <end position="312"/>
    </location>
</feature>
<feature type="region of interest" description="Disordered" evidence="1">
    <location>
        <begin position="101"/>
        <end position="124"/>
    </location>
</feature>
<dbReference type="SUPFAM" id="SSF56219">
    <property type="entry name" value="DNase I-like"/>
    <property type="match status" value="1"/>
</dbReference>
<accession>A0ABQ5I7J1</accession>
<dbReference type="EMBL" id="BQNB010020446">
    <property type="protein sequence ID" value="GJT96040.1"/>
    <property type="molecule type" value="Genomic_DNA"/>
</dbReference>
<protein>
    <submittedName>
        <fullName evidence="2">RNA-directed DNA polymerase, eukaryota, reverse transcriptase zinc-binding domain protein</fullName>
    </submittedName>
</protein>
<sequence length="540" mass="61269">MNKKDDECLDQANRECLEEHDNQGDVGDKLKDCNEEVMVNLRDSEMDDNGMKVCHDQSVDVRVVESDGKVSFGSINDDMLKMYDGVSRNDRSNEDDMQGIKETEQGNNQGKSNGKVQNKGVESDKNDGKFDRKFFVEAIVQNLMECDKTLECIPTEIDENGAEVVVFDDIMVAKGSKRWNLTLCGFFVGYRMPVTELRYNLRRMWSRYGFKDIVDCHNGVFFMKFHHEEGLNQGISALASRVGNPLVVDSVNANKCKQGLGILRENPQVSKVGNNTKTMYQAKKNAKEDKSPNKTPIKTAEKGVDKDGKEENESLGNINKKWSVHKDILDVMKSIDMIAYYKQKSDLLVDKGVNIEVESNEEFKDVLEEISGVAKCMEGNEVKGLSSSKKHDEVMKLIQEEKLQICVILETHLKSKKIGKVCDIIYGRWNWFTNMSFCNKGCRIMVGWNDDVINLSVIHMARQSVLVKVVTRDGNMKLHGTFIYASNSGLERKELLKDLEIYKRIVGNEPWFLSGDLNVTLTPKEHYIGSSTMSSDMQDF</sequence>
<evidence type="ECO:0000256" key="1">
    <source>
        <dbReference type="SAM" id="MobiDB-lite"/>
    </source>
</evidence>